<dbReference type="Gramene" id="AET2Gv20065900.6">
    <property type="protein sequence ID" value="AET2Gv20065900.6"/>
    <property type="gene ID" value="AET2Gv20065900"/>
</dbReference>
<reference evidence="2" key="4">
    <citation type="submission" date="2019-03" db="UniProtKB">
        <authorList>
            <consortium name="EnsemblPlants"/>
        </authorList>
    </citation>
    <scope>IDENTIFICATION</scope>
</reference>
<accession>A0A453AC69</accession>
<feature type="region of interest" description="Disordered" evidence="1">
    <location>
        <begin position="29"/>
        <end position="63"/>
    </location>
</feature>
<dbReference type="AlphaFoldDB" id="A0A453AC69"/>
<proteinExistence type="predicted"/>
<reference evidence="3" key="2">
    <citation type="journal article" date="2017" name="Nat. Plants">
        <title>The Aegilops tauschii genome reveals multiple impacts of transposons.</title>
        <authorList>
            <person name="Zhao G."/>
            <person name="Zou C."/>
            <person name="Li K."/>
            <person name="Wang K."/>
            <person name="Li T."/>
            <person name="Gao L."/>
            <person name="Zhang X."/>
            <person name="Wang H."/>
            <person name="Yang Z."/>
            <person name="Liu X."/>
            <person name="Jiang W."/>
            <person name="Mao L."/>
            <person name="Kong X."/>
            <person name="Jiao Y."/>
            <person name="Jia J."/>
        </authorList>
    </citation>
    <scope>NUCLEOTIDE SEQUENCE [LARGE SCALE GENOMIC DNA]</scope>
    <source>
        <strain evidence="3">cv. AL8/78</strain>
    </source>
</reference>
<protein>
    <submittedName>
        <fullName evidence="2">Uncharacterized protein</fullName>
    </submittedName>
</protein>
<reference evidence="2" key="5">
    <citation type="journal article" date="2021" name="G3 (Bethesda)">
        <title>Aegilops tauschii genome assembly Aet v5.0 features greater sequence contiguity and improved annotation.</title>
        <authorList>
            <person name="Wang L."/>
            <person name="Zhu T."/>
            <person name="Rodriguez J.C."/>
            <person name="Deal K.R."/>
            <person name="Dubcovsky J."/>
            <person name="McGuire P.E."/>
            <person name="Lux T."/>
            <person name="Spannagl M."/>
            <person name="Mayer K.F.X."/>
            <person name="Baldrich P."/>
            <person name="Meyers B.C."/>
            <person name="Huo N."/>
            <person name="Gu Y.Q."/>
            <person name="Zhou H."/>
            <person name="Devos K.M."/>
            <person name="Bennetzen J.L."/>
            <person name="Unver T."/>
            <person name="Budak H."/>
            <person name="Gulick P.J."/>
            <person name="Galiba G."/>
            <person name="Kalapos B."/>
            <person name="Nelson D.R."/>
            <person name="Li P."/>
            <person name="You F.M."/>
            <person name="Luo M.C."/>
            <person name="Dvorak J."/>
        </authorList>
    </citation>
    <scope>NUCLEOTIDE SEQUENCE [LARGE SCALE GENOMIC DNA]</scope>
    <source>
        <strain evidence="2">cv. AL8/78</strain>
    </source>
</reference>
<organism evidence="2 3">
    <name type="scientific">Aegilops tauschii subsp. strangulata</name>
    <name type="common">Goatgrass</name>
    <dbReference type="NCBI Taxonomy" id="200361"/>
    <lineage>
        <taxon>Eukaryota</taxon>
        <taxon>Viridiplantae</taxon>
        <taxon>Streptophyta</taxon>
        <taxon>Embryophyta</taxon>
        <taxon>Tracheophyta</taxon>
        <taxon>Spermatophyta</taxon>
        <taxon>Magnoliopsida</taxon>
        <taxon>Liliopsida</taxon>
        <taxon>Poales</taxon>
        <taxon>Poaceae</taxon>
        <taxon>BOP clade</taxon>
        <taxon>Pooideae</taxon>
        <taxon>Triticodae</taxon>
        <taxon>Triticeae</taxon>
        <taxon>Triticinae</taxon>
        <taxon>Aegilops</taxon>
    </lineage>
</organism>
<evidence type="ECO:0000313" key="3">
    <source>
        <dbReference type="Proteomes" id="UP000015105"/>
    </source>
</evidence>
<dbReference type="Proteomes" id="UP000015105">
    <property type="component" value="Chromosome 2D"/>
</dbReference>
<reference evidence="2" key="3">
    <citation type="journal article" date="2017" name="Nature">
        <title>Genome sequence of the progenitor of the wheat D genome Aegilops tauschii.</title>
        <authorList>
            <person name="Luo M.C."/>
            <person name="Gu Y.Q."/>
            <person name="Puiu D."/>
            <person name="Wang H."/>
            <person name="Twardziok S.O."/>
            <person name="Deal K.R."/>
            <person name="Huo N."/>
            <person name="Zhu T."/>
            <person name="Wang L."/>
            <person name="Wang Y."/>
            <person name="McGuire P.E."/>
            <person name="Liu S."/>
            <person name="Long H."/>
            <person name="Ramasamy R.K."/>
            <person name="Rodriguez J.C."/>
            <person name="Van S.L."/>
            <person name="Yuan L."/>
            <person name="Wang Z."/>
            <person name="Xia Z."/>
            <person name="Xiao L."/>
            <person name="Anderson O.D."/>
            <person name="Ouyang S."/>
            <person name="Liang Y."/>
            <person name="Zimin A.V."/>
            <person name="Pertea G."/>
            <person name="Qi P."/>
            <person name="Bennetzen J.L."/>
            <person name="Dai X."/>
            <person name="Dawson M.W."/>
            <person name="Muller H.G."/>
            <person name="Kugler K."/>
            <person name="Rivarola-Duarte L."/>
            <person name="Spannagl M."/>
            <person name="Mayer K.F.X."/>
            <person name="Lu F.H."/>
            <person name="Bevan M.W."/>
            <person name="Leroy P."/>
            <person name="Li P."/>
            <person name="You F.M."/>
            <person name="Sun Q."/>
            <person name="Liu Z."/>
            <person name="Lyons E."/>
            <person name="Wicker T."/>
            <person name="Salzberg S.L."/>
            <person name="Devos K.M."/>
            <person name="Dvorak J."/>
        </authorList>
    </citation>
    <scope>NUCLEOTIDE SEQUENCE [LARGE SCALE GENOMIC DNA]</scope>
    <source>
        <strain evidence="2">cv. AL8/78</strain>
    </source>
</reference>
<name>A0A453AC69_AEGTS</name>
<evidence type="ECO:0000256" key="1">
    <source>
        <dbReference type="SAM" id="MobiDB-lite"/>
    </source>
</evidence>
<keyword evidence="3" id="KW-1185">Reference proteome</keyword>
<reference evidence="3" key="1">
    <citation type="journal article" date="2014" name="Science">
        <title>Ancient hybridizations among the ancestral genomes of bread wheat.</title>
        <authorList>
            <consortium name="International Wheat Genome Sequencing Consortium,"/>
            <person name="Marcussen T."/>
            <person name="Sandve S.R."/>
            <person name="Heier L."/>
            <person name="Spannagl M."/>
            <person name="Pfeifer M."/>
            <person name="Jakobsen K.S."/>
            <person name="Wulff B.B."/>
            <person name="Steuernagel B."/>
            <person name="Mayer K.F."/>
            <person name="Olsen O.A."/>
        </authorList>
    </citation>
    <scope>NUCLEOTIDE SEQUENCE [LARGE SCALE GENOMIC DNA]</scope>
    <source>
        <strain evidence="3">cv. AL8/78</strain>
    </source>
</reference>
<evidence type="ECO:0000313" key="2">
    <source>
        <dbReference type="EnsemblPlants" id="AET2Gv20065900.6"/>
    </source>
</evidence>
<dbReference type="EnsemblPlants" id="AET2Gv20065900.6">
    <property type="protein sequence ID" value="AET2Gv20065900.6"/>
    <property type="gene ID" value="AET2Gv20065900"/>
</dbReference>
<feature type="compositionally biased region" description="Gly residues" evidence="1">
    <location>
        <begin position="49"/>
        <end position="59"/>
    </location>
</feature>
<sequence length="226" mass="24966">PGRRHHHKTPLPGARGRALVPAARPQLRIHSAPAPARGEGPRNRPGTDQMGGGSGGRGKGMPRAMAPVEEVDVAAVRYKPAELQAPHLTGFPLRAFVWLLESPLLGPLVTSILKKQNNMTQMLQHTVIPERPMFYPEYPPQEPERGVVTLGDDRDPVDRVEEALSCLAPYDPSGRFTSADEKNPFLYWKIRDFAYAYRSGITTPSAVSSSLDCTEQRCLLSLHLWC</sequence>